<dbReference type="SUPFAM" id="SSF46785">
    <property type="entry name" value="Winged helix' DNA-binding domain"/>
    <property type="match status" value="1"/>
</dbReference>
<dbReference type="AlphaFoldDB" id="A0A252EDR7"/>
<dbReference type="EMBL" id="JOOZ01000165">
    <property type="protein sequence ID" value="OUL64559.1"/>
    <property type="molecule type" value="Genomic_DNA"/>
</dbReference>
<sequence length="309" mass="34754">MEHGSVKQDYDLNLLYVLALLLEEQSVIGVARRMKVSSATISRFLARIREAFSDPILVLSGRRMVLTPRAMELQAQVATVLANARALSRQEEVDFTKLTPSFTIRANDVVTSVFSGPLMQELTRTCPGCHLRFAPESEGHDSEALRKGTVDLFIGATRELQQDIRRQKLFSTKFRGVVRNGHPILDGEITPEAFTRYNHVVVSRKGRRRGPIDVALDQGYGLERNIALVMPSHYAALHGITHTDLIFSMPDIVESGLSIAAVGLIAFEIPVMVEPLEVFQAWHPRLDTDPVHRWLRTAITNVVRRRLER</sequence>
<dbReference type="GO" id="GO:0003677">
    <property type="term" value="F:DNA binding"/>
    <property type="evidence" value="ECO:0007669"/>
    <property type="project" value="UniProtKB-KW"/>
</dbReference>
<name>A0A252EDR7_9PROT</name>
<organism evidence="6 7">
    <name type="scientific">Acetobacter senegalensis</name>
    <dbReference type="NCBI Taxonomy" id="446692"/>
    <lineage>
        <taxon>Bacteria</taxon>
        <taxon>Pseudomonadati</taxon>
        <taxon>Pseudomonadota</taxon>
        <taxon>Alphaproteobacteria</taxon>
        <taxon>Acetobacterales</taxon>
        <taxon>Acetobacteraceae</taxon>
        <taxon>Acetobacter</taxon>
    </lineage>
</organism>
<dbReference type="Proteomes" id="UP000195072">
    <property type="component" value="Unassembled WGS sequence"/>
</dbReference>
<evidence type="ECO:0000313" key="7">
    <source>
        <dbReference type="Proteomes" id="UP000195072"/>
    </source>
</evidence>
<keyword evidence="3" id="KW-0238">DNA-binding</keyword>
<protein>
    <submittedName>
        <fullName evidence="6">LysR family transcriptional regulator</fullName>
    </submittedName>
</protein>
<dbReference type="PANTHER" id="PTHR30118">
    <property type="entry name" value="HTH-TYPE TRANSCRIPTIONAL REGULATOR LEUO-RELATED"/>
    <property type="match status" value="1"/>
</dbReference>
<dbReference type="InterPro" id="IPR000847">
    <property type="entry name" value="LysR_HTH_N"/>
</dbReference>
<dbReference type="SUPFAM" id="SSF53850">
    <property type="entry name" value="Periplasmic binding protein-like II"/>
    <property type="match status" value="1"/>
</dbReference>
<feature type="domain" description="HTH lysR-type" evidence="5">
    <location>
        <begin position="10"/>
        <end position="67"/>
    </location>
</feature>
<evidence type="ECO:0000256" key="3">
    <source>
        <dbReference type="ARBA" id="ARBA00023125"/>
    </source>
</evidence>
<dbReference type="CDD" id="cd08460">
    <property type="entry name" value="PBP2_DntR_like_1"/>
    <property type="match status" value="1"/>
</dbReference>
<dbReference type="PROSITE" id="PS50931">
    <property type="entry name" value="HTH_LYSR"/>
    <property type="match status" value="1"/>
</dbReference>
<dbReference type="InterPro" id="IPR036390">
    <property type="entry name" value="WH_DNA-bd_sf"/>
</dbReference>
<evidence type="ECO:0000256" key="2">
    <source>
        <dbReference type="ARBA" id="ARBA00023015"/>
    </source>
</evidence>
<dbReference type="Gene3D" id="3.40.190.10">
    <property type="entry name" value="Periplasmic binding protein-like II"/>
    <property type="match status" value="2"/>
</dbReference>
<dbReference type="Pfam" id="PF00126">
    <property type="entry name" value="HTH_1"/>
    <property type="match status" value="1"/>
</dbReference>
<dbReference type="Gene3D" id="1.10.10.10">
    <property type="entry name" value="Winged helix-like DNA-binding domain superfamily/Winged helix DNA-binding domain"/>
    <property type="match status" value="1"/>
</dbReference>
<evidence type="ECO:0000313" key="6">
    <source>
        <dbReference type="EMBL" id="OUL64559.1"/>
    </source>
</evidence>
<dbReference type="InterPro" id="IPR050389">
    <property type="entry name" value="LysR-type_TF"/>
</dbReference>
<comment type="caution">
    <text evidence="6">The sequence shown here is derived from an EMBL/GenBank/DDBJ whole genome shotgun (WGS) entry which is preliminary data.</text>
</comment>
<dbReference type="InterPro" id="IPR005119">
    <property type="entry name" value="LysR_subst-bd"/>
</dbReference>
<dbReference type="PANTHER" id="PTHR30118:SF15">
    <property type="entry name" value="TRANSCRIPTIONAL REGULATORY PROTEIN"/>
    <property type="match status" value="1"/>
</dbReference>
<gene>
    <name evidence="6" type="ORF">HK16_04135</name>
</gene>
<comment type="similarity">
    <text evidence="1">Belongs to the LysR transcriptional regulatory family.</text>
</comment>
<accession>A0A252EDR7</accession>
<keyword evidence="2" id="KW-0805">Transcription regulation</keyword>
<evidence type="ECO:0000256" key="4">
    <source>
        <dbReference type="ARBA" id="ARBA00023163"/>
    </source>
</evidence>
<dbReference type="InterPro" id="IPR036388">
    <property type="entry name" value="WH-like_DNA-bd_sf"/>
</dbReference>
<keyword evidence="4" id="KW-0804">Transcription</keyword>
<dbReference type="Pfam" id="PF03466">
    <property type="entry name" value="LysR_substrate"/>
    <property type="match status" value="1"/>
</dbReference>
<dbReference type="GO" id="GO:0003700">
    <property type="term" value="F:DNA-binding transcription factor activity"/>
    <property type="evidence" value="ECO:0007669"/>
    <property type="project" value="InterPro"/>
</dbReference>
<evidence type="ECO:0000256" key="1">
    <source>
        <dbReference type="ARBA" id="ARBA00009437"/>
    </source>
</evidence>
<reference evidence="6 7" key="1">
    <citation type="submission" date="2014-06" db="EMBL/GenBank/DDBJ databases">
        <authorList>
            <person name="Ju J."/>
            <person name="Zhang J."/>
        </authorList>
    </citation>
    <scope>NUCLEOTIDE SEQUENCE [LARGE SCALE GENOMIC DNA]</scope>
    <source>
        <strain evidence="6">DmL_050</strain>
    </source>
</reference>
<proteinExistence type="inferred from homology"/>
<evidence type="ECO:0000259" key="5">
    <source>
        <dbReference type="PROSITE" id="PS50931"/>
    </source>
</evidence>